<reference evidence="1 2" key="1">
    <citation type="submission" date="2015-02" db="EMBL/GenBank/DDBJ databases">
        <title>Draft genome of a novel marine cyanobacterium (Chroococcales) isolated from South Atlantic Ocean.</title>
        <authorList>
            <person name="Rigonato J."/>
            <person name="Alvarenga D.O."/>
            <person name="Branco L.H."/>
            <person name="Varani A.M."/>
            <person name="Brandini F.P."/>
            <person name="Fiore M.F."/>
        </authorList>
    </citation>
    <scope>NUCLEOTIDE SEQUENCE [LARGE SCALE GENOMIC DNA]</scope>
    <source>
        <strain evidence="1 2">CENA595</strain>
    </source>
</reference>
<keyword evidence="2" id="KW-1185">Reference proteome</keyword>
<sequence length="197" mass="21717">MGAAMSAAFDFSFYLPNQPIEDADLLRQLPFVVGLKEILMLRQIHALEHATVWVLSESPSSSPLLGGLSTDKGFYIYGEVNLIDLQRAVRLALRRLTHGEDNLAIHPRCGTNVSVEMLLTATFAVSMHLLLPRGIIEQLIGFGIAAQAASQLAPDVGSLAQRYITTAVPLNLEIENITARRDEWGQKAHFVAVRWVE</sequence>
<dbReference type="STRING" id="1618023.UH38_21605"/>
<proteinExistence type="predicted"/>
<comment type="caution">
    <text evidence="1">The sequence shown here is derived from an EMBL/GenBank/DDBJ whole genome shotgun (WGS) entry which is preliminary data.</text>
</comment>
<evidence type="ECO:0000313" key="1">
    <source>
        <dbReference type="EMBL" id="KJH69832.1"/>
    </source>
</evidence>
<gene>
    <name evidence="1" type="ORF">UH38_21605</name>
</gene>
<organism evidence="1 2">
    <name type="scientific">Aliterella atlantica CENA595</name>
    <dbReference type="NCBI Taxonomy" id="1618023"/>
    <lineage>
        <taxon>Bacteria</taxon>
        <taxon>Bacillati</taxon>
        <taxon>Cyanobacteriota</taxon>
        <taxon>Cyanophyceae</taxon>
        <taxon>Chroococcidiopsidales</taxon>
        <taxon>Aliterellaceae</taxon>
        <taxon>Aliterella</taxon>
    </lineage>
</organism>
<name>A0A0D8ZN99_9CYAN</name>
<dbReference type="PATRIC" id="fig|1618023.3.peg.2627"/>
<protein>
    <submittedName>
        <fullName evidence="1">Uncharacterized protein</fullName>
    </submittedName>
</protein>
<accession>A0A0D8ZN99</accession>
<dbReference type="AlphaFoldDB" id="A0A0D8ZN99"/>
<dbReference type="Proteomes" id="UP000032452">
    <property type="component" value="Unassembled WGS sequence"/>
</dbReference>
<evidence type="ECO:0000313" key="2">
    <source>
        <dbReference type="Proteomes" id="UP000032452"/>
    </source>
</evidence>
<dbReference type="Pfam" id="PF19928">
    <property type="entry name" value="DUF6391"/>
    <property type="match status" value="1"/>
</dbReference>
<dbReference type="EMBL" id="JYON01000033">
    <property type="protein sequence ID" value="KJH69832.1"/>
    <property type="molecule type" value="Genomic_DNA"/>
</dbReference>